<keyword evidence="3" id="KW-1185">Reference proteome</keyword>
<evidence type="ECO:0000313" key="2">
    <source>
        <dbReference type="EMBL" id="RVU71179.1"/>
    </source>
</evidence>
<dbReference type="AlphaFoldDB" id="A0A437SW79"/>
<organism evidence="2 3">
    <name type="scientific">Lactobacillus xujianguonis</name>
    <dbReference type="NCBI Taxonomy" id="2495899"/>
    <lineage>
        <taxon>Bacteria</taxon>
        <taxon>Bacillati</taxon>
        <taxon>Bacillota</taxon>
        <taxon>Bacilli</taxon>
        <taxon>Lactobacillales</taxon>
        <taxon>Lactobacillaceae</taxon>
        <taxon>Lactobacillus</taxon>
    </lineage>
</organism>
<dbReference type="Proteomes" id="UP000288291">
    <property type="component" value="Unassembled WGS sequence"/>
</dbReference>
<feature type="transmembrane region" description="Helical" evidence="1">
    <location>
        <begin position="212"/>
        <end position="233"/>
    </location>
</feature>
<reference evidence="2 3" key="1">
    <citation type="submission" date="2018-12" db="EMBL/GenBank/DDBJ databases">
        <authorList>
            <person name="Meng J."/>
        </authorList>
    </citation>
    <scope>NUCLEOTIDE SEQUENCE [LARGE SCALE GENOMIC DNA]</scope>
    <source>
        <strain evidence="2 3">HT111-2</strain>
    </source>
</reference>
<accession>A0A437SW79</accession>
<sequence>MRKWILLLTKIIMVGLAGFSLYLLLLSHASARVDDTHQMVKTIIHRVVKKSENPELKTAVKIVEGSGMENFLLATLPKKYQVGFSYADVYQLTTNYEEHGKVTAKELHLKSNNRLEDVAMQFLVKEINHQLHKEADQVYHVISVYRFSIFVIILLYILAVIQFILGRYAASISLLIGCFGSFGGLWYFCQEATKSLQNQVYSGIKVTLNPGIWWGLILGTIAGISWLIVLKFLKNKKDVTQDA</sequence>
<evidence type="ECO:0000256" key="1">
    <source>
        <dbReference type="SAM" id="Phobius"/>
    </source>
</evidence>
<keyword evidence="1" id="KW-0472">Membrane</keyword>
<gene>
    <name evidence="2" type="ORF">EJK17_02985</name>
</gene>
<dbReference type="RefSeq" id="WP_103661022.1">
    <property type="nucleotide sequence ID" value="NZ_ML136875.1"/>
</dbReference>
<feature type="transmembrane region" description="Helical" evidence="1">
    <location>
        <begin position="138"/>
        <end position="161"/>
    </location>
</feature>
<evidence type="ECO:0000313" key="3">
    <source>
        <dbReference type="Proteomes" id="UP000288291"/>
    </source>
</evidence>
<proteinExistence type="predicted"/>
<keyword evidence="1" id="KW-0812">Transmembrane</keyword>
<feature type="transmembrane region" description="Helical" evidence="1">
    <location>
        <begin position="168"/>
        <end position="188"/>
    </location>
</feature>
<keyword evidence="1" id="KW-1133">Transmembrane helix</keyword>
<name>A0A437SW79_9LACO</name>
<comment type="caution">
    <text evidence="2">The sequence shown here is derived from an EMBL/GenBank/DDBJ whole genome shotgun (WGS) entry which is preliminary data.</text>
</comment>
<protein>
    <submittedName>
        <fullName evidence="2">Uncharacterized protein</fullName>
    </submittedName>
</protein>
<dbReference type="EMBL" id="RXIA01000006">
    <property type="protein sequence ID" value="RVU71179.1"/>
    <property type="molecule type" value="Genomic_DNA"/>
</dbReference>